<feature type="transmembrane region" description="Helical" evidence="12">
    <location>
        <begin position="357"/>
        <end position="377"/>
    </location>
</feature>
<keyword evidence="3" id="KW-0645">Protease</keyword>
<evidence type="ECO:0000256" key="7">
    <source>
        <dbReference type="ARBA" id="ARBA00022833"/>
    </source>
</evidence>
<dbReference type="EMBL" id="DF830073">
    <property type="protein sequence ID" value="GAK64728.1"/>
    <property type="molecule type" value="Genomic_DNA"/>
</dbReference>
<protein>
    <submittedName>
        <fullName evidence="18">A-factor processing enzyme</fullName>
    </submittedName>
</protein>
<evidence type="ECO:0000256" key="5">
    <source>
        <dbReference type="ARBA" id="ARBA00022723"/>
    </source>
</evidence>
<feature type="region of interest" description="Disordered" evidence="11">
    <location>
        <begin position="613"/>
        <end position="637"/>
    </location>
</feature>
<feature type="domain" description="Peptidase M16 C-terminal" evidence="15">
    <location>
        <begin position="919"/>
        <end position="1095"/>
    </location>
</feature>
<dbReference type="Pfam" id="PF01490">
    <property type="entry name" value="Aa_trans"/>
    <property type="match status" value="1"/>
</dbReference>
<dbReference type="Proteomes" id="UP000053758">
    <property type="component" value="Unassembled WGS sequence"/>
</dbReference>
<evidence type="ECO:0000256" key="11">
    <source>
        <dbReference type="SAM" id="MobiDB-lite"/>
    </source>
</evidence>
<feature type="transmembrane region" description="Helical" evidence="12">
    <location>
        <begin position="316"/>
        <end position="337"/>
    </location>
</feature>
<comment type="similarity">
    <text evidence="2">Belongs to the peptidase M16 family.</text>
</comment>
<name>A0A081CDI2_PSEA2</name>
<dbReference type="FunFam" id="3.30.830.10:FF:000004">
    <property type="entry name" value="Putative insulin-degrading enzyme"/>
    <property type="match status" value="1"/>
</dbReference>
<evidence type="ECO:0000259" key="14">
    <source>
        <dbReference type="Pfam" id="PF01490"/>
    </source>
</evidence>
<evidence type="ECO:0000259" key="15">
    <source>
        <dbReference type="Pfam" id="PF05193"/>
    </source>
</evidence>
<feature type="transmembrane region" description="Helical" evidence="12">
    <location>
        <begin position="397"/>
        <end position="417"/>
    </location>
</feature>
<dbReference type="GeneID" id="26303831"/>
<feature type="domain" description="Coenzyme PQQ synthesis protein F-like C-terminal lobe" evidence="17">
    <location>
        <begin position="1497"/>
        <end position="1595"/>
    </location>
</feature>
<keyword evidence="9" id="KW-0482">Metalloprotease</keyword>
<feature type="domain" description="Peptidase M16 middle/third" evidence="16">
    <location>
        <begin position="1103"/>
        <end position="1391"/>
    </location>
</feature>
<evidence type="ECO:0000259" key="16">
    <source>
        <dbReference type="Pfam" id="PF16187"/>
    </source>
</evidence>
<comment type="subcellular location">
    <subcellularLocation>
        <location evidence="1">Membrane</location>
    </subcellularLocation>
</comment>
<proteinExistence type="inferred from homology"/>
<dbReference type="FunFam" id="3.30.830.10:FF:000005">
    <property type="entry name" value="nardilysin isoform X1"/>
    <property type="match status" value="1"/>
</dbReference>
<feature type="transmembrane region" description="Helical" evidence="12">
    <location>
        <begin position="424"/>
        <end position="449"/>
    </location>
</feature>
<evidence type="ECO:0000256" key="9">
    <source>
        <dbReference type="ARBA" id="ARBA00023049"/>
    </source>
</evidence>
<feature type="domain" description="Peptidase M16 N-terminal" evidence="13">
    <location>
        <begin position="757"/>
        <end position="892"/>
    </location>
</feature>
<dbReference type="PANTHER" id="PTHR43690">
    <property type="entry name" value="NARDILYSIN"/>
    <property type="match status" value="1"/>
</dbReference>
<dbReference type="InterPro" id="IPR013057">
    <property type="entry name" value="AA_transpt_TM"/>
</dbReference>
<feature type="transmembrane region" description="Helical" evidence="12">
    <location>
        <begin position="111"/>
        <end position="136"/>
    </location>
</feature>
<dbReference type="GO" id="GO:0005829">
    <property type="term" value="C:cytosol"/>
    <property type="evidence" value="ECO:0007669"/>
    <property type="project" value="TreeGrafter"/>
</dbReference>
<dbReference type="InterPro" id="IPR007863">
    <property type="entry name" value="Peptidase_M16_C"/>
</dbReference>
<dbReference type="RefSeq" id="XP_014657071.1">
    <property type="nucleotide sequence ID" value="XM_014801585.1"/>
</dbReference>
<feature type="transmembrane region" description="Helical" evidence="12">
    <location>
        <begin position="557"/>
        <end position="575"/>
    </location>
</feature>
<evidence type="ECO:0000259" key="17">
    <source>
        <dbReference type="Pfam" id="PF22456"/>
    </source>
</evidence>
<dbReference type="InterPro" id="IPR032632">
    <property type="entry name" value="Peptidase_M16_M"/>
</dbReference>
<reference evidence="19" key="1">
    <citation type="journal article" date="2014" name="Genome Announc.">
        <title>Draft Genome Sequence of the Yeast Pseudozyma antarctica Type Strain JCM10317, a Producer of the Glycolipid Biosurfactants, Mannosylerythritol Lipids.</title>
        <authorList>
            <person name="Saika A."/>
            <person name="Koike H."/>
            <person name="Hori T."/>
            <person name="Fukuoka T."/>
            <person name="Sato S."/>
            <person name="Habe H."/>
            <person name="Kitamoto D."/>
            <person name="Morita T."/>
        </authorList>
    </citation>
    <scope>NUCLEOTIDE SEQUENCE [LARGE SCALE GENOMIC DNA]</scope>
    <source>
        <strain evidence="19">JCM 10317</strain>
    </source>
</reference>
<evidence type="ECO:0000256" key="10">
    <source>
        <dbReference type="ARBA" id="ARBA00023136"/>
    </source>
</evidence>
<dbReference type="GO" id="GO:0046872">
    <property type="term" value="F:metal ion binding"/>
    <property type="evidence" value="ECO:0007669"/>
    <property type="project" value="UniProtKB-KW"/>
</dbReference>
<keyword evidence="5" id="KW-0479">Metal-binding</keyword>
<keyword evidence="19" id="KW-1185">Reference proteome</keyword>
<dbReference type="InterPro" id="IPR054734">
    <property type="entry name" value="PqqF-like_C_4"/>
</dbReference>
<feature type="transmembrane region" description="Helical" evidence="12">
    <location>
        <begin position="261"/>
        <end position="280"/>
    </location>
</feature>
<organism evidence="18 19">
    <name type="scientific">Pseudozyma antarctica</name>
    <name type="common">Yeast</name>
    <name type="synonym">Candida antarctica</name>
    <dbReference type="NCBI Taxonomy" id="84753"/>
    <lineage>
        <taxon>Eukaryota</taxon>
        <taxon>Fungi</taxon>
        <taxon>Dikarya</taxon>
        <taxon>Basidiomycota</taxon>
        <taxon>Ustilaginomycotina</taxon>
        <taxon>Ustilaginomycetes</taxon>
        <taxon>Ustilaginales</taxon>
        <taxon>Ustilaginaceae</taxon>
        <taxon>Moesziomyces</taxon>
    </lineage>
</organism>
<dbReference type="PANTHER" id="PTHR43690:SF18">
    <property type="entry name" value="INSULIN-DEGRADING ENZYME-RELATED"/>
    <property type="match status" value="1"/>
</dbReference>
<dbReference type="InterPro" id="IPR050626">
    <property type="entry name" value="Peptidase_M16"/>
</dbReference>
<dbReference type="InterPro" id="IPR011765">
    <property type="entry name" value="Pept_M16_N"/>
</dbReference>
<evidence type="ECO:0000256" key="1">
    <source>
        <dbReference type="ARBA" id="ARBA00004370"/>
    </source>
</evidence>
<feature type="transmembrane region" description="Helical" evidence="12">
    <location>
        <begin position="287"/>
        <end position="304"/>
    </location>
</feature>
<feature type="transmembrane region" description="Helical" evidence="12">
    <location>
        <begin position="85"/>
        <end position="105"/>
    </location>
</feature>
<evidence type="ECO:0000259" key="13">
    <source>
        <dbReference type="Pfam" id="PF00675"/>
    </source>
</evidence>
<feature type="compositionally biased region" description="Polar residues" evidence="11">
    <location>
        <begin position="613"/>
        <end position="632"/>
    </location>
</feature>
<sequence length="1811" mass="201840">MSAPVTHVDEKASPPVPQRSSHDDSSTDDLERNNKEYKAKSGGARDDLVEVSSDADSEEALAAQRVKEAQEGGTIKYRTLSWQKAAILLFTEYVCLAILSFPWAFSYLGMAGGLIATFALGLGALYTSLILWRYCLRHPQLLNICDIGYQIFGKSKIAYELTALALVLNNVFIMGLHTLTGSEILNTLSNHGTCTLVFSVIIMVLSILLTLPRKLEQLTILGIISAASMFISILLVLIFHGIQGPNPAVDTFEEPVYITAFAPKGTGFVSGFSAVLNIVFTWIGHASIKRLLLFVMIMYPTFIAEMRDPREFPKALYAVTVAEFILFSVTGIVVYRYTGQYTTAPAVGTLRPVFKKIAFAFVLPTTIIIGVLYAAVVAKYLFGRIFIGTKHYNEHTVIGWAGWIGCVTVTWVLGWVIGEAIPFFSTLLSLMSALFDCYFGYIFWAFAFFELYKGQLWVGQPWLRKLETAFQFVLIITGLFILGPGLYVSVQSIIDNYNTGSKRDDCFPFYPSHRLESPPVVSLSEPNEKRVPPSTPPPCIGCIAHTCRRPLHPSLRILVRLCAALFIVLLCFVVPTNRCASCLLSSTSLRGIQPRDDNTPFCMLPVRRSLLRTASRNSSASQRALTSLTTASPRPAVSTVAKLHHSPNAPNASRHLSSIVLPGLPAARTPIAPSMVASSSIHRAPGSSRQLATPASAAITLGTGSFEGLPAGFEIQETLNGSKAAAPYAVFTKDLEVSAQDDMRYRLVRLANGLEALVIQDPKTDKSSAAMDIRVGHLSDPEELQGLAHFCEHLLFMGTKKYPRENEYSEYLSNHSGGSNAYTGMDNTNYFFDVSPDHFEGALDRFAQFFLEPLFDPSCSEREIKAVDSEHKKNLQSDMWRGFQLDKSLSDPTHPYSHFGTGNYQTLWEEPKSKGMDVREELLKFHDKYYSANVMKLVVLGREDLDKLTGWVIEKFSGVRNTGREPPLFDRSPLTQEQLQKQIFAKSVRDVRKLKIAFPIPDQGPHFRSKPGSFLSHFIGHEGEGSILSHLKKKGWCDRLSAGATGDANGFEFFKISIDLTQEGLKNHEKVLESVFKYIHLLRTSNLEQWTHDEVAQLGELMFRFKEKIDPADYASSTATQMQMPYPREWVLSGAWLTRDFDRDLIKQTLDQLTPNNCRVVVMAKTLPDGSTEWESKEKWYGTEYSIKPLPQQLLTQAPTEFEDLRLPRPNSFIPADFDFKGPLADVQGKKPTPRPQLVVDNDSMRVWHKLDDRFGLPKANVFLVLRNPLINATPSTSVKTRMFVELISDSLVEYSYDASLAGLSYMLDTQDQSLALSLAGYNDKIPVLARSILEKLANFQIDPRRFELVKDRVKRSYENFAIEEPYRHAGFYTTYLLHEKMWTPQEKLRELEELSVGAVQQFLPELLQRMHLEMLVHGNLAKAEAVELANMAWNTVKARAVNKSELVSSRSLLLPESCNRIMKVEATNAANVNSAIEYYVQVGEPTNVQLRAVLSLFEQMATEPVFDQLRTKEQLGYLVFSAMRRSVGGMGWRIILQSERDASYLESRIDAFLDQFKATLDKMSESEFEGHRRSLIHRRLETVKNLYEESQRFWAHIFGGTYDFASRYADVEAIAKVTKQDVVDLFMKYIHPSSKTRSKLSVQLNATAKPSARFSAQAVDALEQAVASQGLTVPKEAWEALRAQQPAIESVKDMASEAMAQNPTPVPADAVKQMLGLVDSLSAQFPFVEEKAEVSTSNVTSAVPAVEVKDAVAFKASLNPSKAAMPVVSFDQHAKDPSGEGDEVARIAEAVLKATAAPAAVEDGEPKANL</sequence>
<dbReference type="InterPro" id="IPR011249">
    <property type="entry name" value="Metalloenz_LuxS/M16"/>
</dbReference>
<dbReference type="SUPFAM" id="SSF63411">
    <property type="entry name" value="LuxS/MPP-like metallohydrolase"/>
    <property type="match status" value="4"/>
</dbReference>
<dbReference type="FunFam" id="1.20.1740.10:FF:000039">
    <property type="entry name" value="Neutral amino acid transporter (Eurofung)"/>
    <property type="match status" value="1"/>
</dbReference>
<dbReference type="GO" id="GO:0043171">
    <property type="term" value="P:peptide catabolic process"/>
    <property type="evidence" value="ECO:0007669"/>
    <property type="project" value="TreeGrafter"/>
</dbReference>
<dbReference type="Gene3D" id="3.30.830.10">
    <property type="entry name" value="Metalloenzyme, LuxS/M16 peptidase-like"/>
    <property type="match status" value="4"/>
</dbReference>
<dbReference type="MEROPS" id="M16.020"/>
<feature type="transmembrane region" description="Helical" evidence="12">
    <location>
        <begin position="469"/>
        <end position="488"/>
    </location>
</feature>
<evidence type="ECO:0000256" key="3">
    <source>
        <dbReference type="ARBA" id="ARBA00022670"/>
    </source>
</evidence>
<evidence type="ECO:0000256" key="6">
    <source>
        <dbReference type="ARBA" id="ARBA00022801"/>
    </source>
</evidence>
<gene>
    <name evidence="18" type="ORF">PAN0_006d2943</name>
</gene>
<feature type="region of interest" description="Disordered" evidence="11">
    <location>
        <begin position="1"/>
        <end position="48"/>
    </location>
</feature>
<accession>A0A081CDI2</accession>
<evidence type="ECO:0000313" key="18">
    <source>
        <dbReference type="EMBL" id="GAK64728.1"/>
    </source>
</evidence>
<evidence type="ECO:0000256" key="8">
    <source>
        <dbReference type="ARBA" id="ARBA00022989"/>
    </source>
</evidence>
<evidence type="ECO:0000256" key="2">
    <source>
        <dbReference type="ARBA" id="ARBA00007261"/>
    </source>
</evidence>
<dbReference type="GO" id="GO:0051603">
    <property type="term" value="P:proteolysis involved in protein catabolic process"/>
    <property type="evidence" value="ECO:0007669"/>
    <property type="project" value="TreeGrafter"/>
</dbReference>
<evidence type="ECO:0000256" key="4">
    <source>
        <dbReference type="ARBA" id="ARBA00022692"/>
    </source>
</evidence>
<dbReference type="PROSITE" id="PS00143">
    <property type="entry name" value="INSULINASE"/>
    <property type="match status" value="1"/>
</dbReference>
<dbReference type="HOGENOM" id="CLU_237829_0_0_1"/>
<dbReference type="InterPro" id="IPR001431">
    <property type="entry name" value="Pept_M16_Zn_BS"/>
</dbReference>
<keyword evidence="8 12" id="KW-1133">Transmembrane helix</keyword>
<feature type="compositionally biased region" description="Basic and acidic residues" evidence="11">
    <location>
        <begin position="20"/>
        <end position="48"/>
    </location>
</feature>
<feature type="domain" description="Amino acid transporter transmembrane" evidence="14">
    <location>
        <begin position="79"/>
        <end position="489"/>
    </location>
</feature>
<dbReference type="FunFam" id="3.30.830.10:FF:000003">
    <property type="entry name" value="Insulin-degrading enzyme"/>
    <property type="match status" value="1"/>
</dbReference>
<keyword evidence="4 12" id="KW-0812">Transmembrane</keyword>
<dbReference type="GO" id="GO:0004222">
    <property type="term" value="F:metalloendopeptidase activity"/>
    <property type="evidence" value="ECO:0007669"/>
    <property type="project" value="InterPro"/>
</dbReference>
<dbReference type="Pfam" id="PF05193">
    <property type="entry name" value="Peptidase_M16_C"/>
    <property type="match status" value="1"/>
</dbReference>
<dbReference type="GO" id="GO:0005739">
    <property type="term" value="C:mitochondrion"/>
    <property type="evidence" value="ECO:0007669"/>
    <property type="project" value="TreeGrafter"/>
</dbReference>
<dbReference type="GO" id="GO:0016020">
    <property type="term" value="C:membrane"/>
    <property type="evidence" value="ECO:0007669"/>
    <property type="project" value="UniProtKB-SubCell"/>
</dbReference>
<keyword evidence="7" id="KW-0862">Zinc</keyword>
<keyword evidence="6" id="KW-0378">Hydrolase</keyword>
<dbReference type="Pfam" id="PF16187">
    <property type="entry name" value="Peptidase_M16_M"/>
    <property type="match status" value="1"/>
</dbReference>
<keyword evidence="10 12" id="KW-0472">Membrane</keyword>
<evidence type="ECO:0000256" key="12">
    <source>
        <dbReference type="SAM" id="Phobius"/>
    </source>
</evidence>
<dbReference type="Pfam" id="PF00675">
    <property type="entry name" value="Peptidase_M16"/>
    <property type="match status" value="1"/>
</dbReference>
<feature type="transmembrane region" description="Helical" evidence="12">
    <location>
        <begin position="157"/>
        <end position="176"/>
    </location>
</feature>
<feature type="transmembrane region" description="Helical" evidence="12">
    <location>
        <begin position="188"/>
        <end position="211"/>
    </location>
</feature>
<dbReference type="Pfam" id="PF22456">
    <property type="entry name" value="PqqF-like_C_4"/>
    <property type="match status" value="1"/>
</dbReference>
<evidence type="ECO:0000313" key="19">
    <source>
        <dbReference type="Proteomes" id="UP000053758"/>
    </source>
</evidence>
<feature type="transmembrane region" description="Helical" evidence="12">
    <location>
        <begin position="218"/>
        <end position="241"/>
    </location>
</feature>